<dbReference type="RefSeq" id="WP_196925269.1">
    <property type="nucleotide sequence ID" value="NZ_JADOTX010000001.1"/>
</dbReference>
<dbReference type="NCBIfam" id="NF041216">
    <property type="entry name" value="CU044_2847_fam"/>
    <property type="match status" value="1"/>
</dbReference>
<name>A0ABS0JA37_9ACTN</name>
<dbReference type="InterPro" id="IPR045794">
    <property type="entry name" value="Trypco1"/>
</dbReference>
<protein>
    <recommendedName>
        <fullName evidence="1">Trypsin-co-occurring domain-containing protein</fullName>
    </recommendedName>
</protein>
<proteinExistence type="predicted"/>
<dbReference type="Proteomes" id="UP000614915">
    <property type="component" value="Unassembled WGS sequence"/>
</dbReference>
<evidence type="ECO:0000259" key="1">
    <source>
        <dbReference type="Pfam" id="PF19493"/>
    </source>
</evidence>
<accession>A0ABS0JA37</accession>
<feature type="domain" description="Trypsin-co-occurring" evidence="1">
    <location>
        <begin position="14"/>
        <end position="108"/>
    </location>
</feature>
<gene>
    <name evidence="2" type="ORF">IW248_000199</name>
</gene>
<evidence type="ECO:0000313" key="2">
    <source>
        <dbReference type="EMBL" id="MBG6063912.1"/>
    </source>
</evidence>
<evidence type="ECO:0000313" key="3">
    <source>
        <dbReference type="Proteomes" id="UP000614915"/>
    </source>
</evidence>
<organism evidence="2 3">
    <name type="scientific">Micromonospora ureilytica</name>
    <dbReference type="NCBI Taxonomy" id="709868"/>
    <lineage>
        <taxon>Bacteria</taxon>
        <taxon>Bacillati</taxon>
        <taxon>Actinomycetota</taxon>
        <taxon>Actinomycetes</taxon>
        <taxon>Micromonosporales</taxon>
        <taxon>Micromonosporaceae</taxon>
        <taxon>Micromonospora</taxon>
    </lineage>
</organism>
<sequence length="114" mass="12179">MASVEGAFLLLLEVPLDDGTTILVEIDQPDVGPVKVGREQVVARAAQTLQDALDPIIRMATGVTDKLRESDPGQISVAFGVKFTAESGVILSKISAEANLTVTVQWDRTKFAAR</sequence>
<reference evidence="2 3" key="1">
    <citation type="submission" date="2020-11" db="EMBL/GenBank/DDBJ databases">
        <title>Sequencing the genomes of 1000 actinobacteria strains.</title>
        <authorList>
            <person name="Klenk H.-P."/>
        </authorList>
    </citation>
    <scope>NUCLEOTIDE SEQUENCE [LARGE SCALE GENOMIC DNA]</scope>
    <source>
        <strain evidence="2 3">DSM 101692</strain>
    </source>
</reference>
<keyword evidence="3" id="KW-1185">Reference proteome</keyword>
<comment type="caution">
    <text evidence="2">The sequence shown here is derived from an EMBL/GenBank/DDBJ whole genome shotgun (WGS) entry which is preliminary data.</text>
</comment>
<dbReference type="EMBL" id="JADOTX010000001">
    <property type="protein sequence ID" value="MBG6063912.1"/>
    <property type="molecule type" value="Genomic_DNA"/>
</dbReference>
<dbReference type="Pfam" id="PF19493">
    <property type="entry name" value="Trypco1"/>
    <property type="match status" value="1"/>
</dbReference>